<reference evidence="2 3" key="1">
    <citation type="submission" date="2019-06" db="EMBL/GenBank/DDBJ databases">
        <title>Sequencing the genomes of 1000 actinobacteria strains.</title>
        <authorList>
            <person name="Klenk H.-P."/>
        </authorList>
    </citation>
    <scope>NUCLEOTIDE SEQUENCE [LARGE SCALE GENOMIC DNA]</scope>
    <source>
        <strain evidence="2 3">DSM 24683</strain>
    </source>
</reference>
<dbReference type="AlphaFoldDB" id="A0A561BS67"/>
<accession>A0A561BS67</accession>
<comment type="caution">
    <text evidence="2">The sequence shown here is derived from an EMBL/GenBank/DDBJ whole genome shotgun (WGS) entry which is preliminary data.</text>
</comment>
<keyword evidence="1" id="KW-0812">Transmembrane</keyword>
<evidence type="ECO:0000313" key="3">
    <source>
        <dbReference type="Proteomes" id="UP000318380"/>
    </source>
</evidence>
<proteinExistence type="predicted"/>
<dbReference type="RefSeq" id="WP_145806604.1">
    <property type="nucleotide sequence ID" value="NZ_VIVK01000001.1"/>
</dbReference>
<dbReference type="GO" id="GO:0005886">
    <property type="term" value="C:plasma membrane"/>
    <property type="evidence" value="ECO:0007669"/>
    <property type="project" value="UniProtKB-SubCell"/>
</dbReference>
<sequence>MIGLAKVELRRLYARRLTLIGIAGVVVIVGLLLFATWRSARPLSDAELRTAQAQFEMAHKDWVSNAAANKAQCETDYANAPDPKPAIEEFCSFPEPKPADFGRPRFTFAETMPELLHGSSYLLAAAAFLIGASFVGAEFSSGSLGNWLTFEPRRTRVYGSKLLGMVTGMAPFLVAVLAVLIGGTVLIVETVGNGTATSADQWNDLLATAVRSAALAAVAGALGCVLGVLLRHTAAAIGVAMGYVVLVEGVFGGFLTKAQPWLLRLNIDAWVQHDTRYWVDNCQTGSDGMYTCTSIEKTLSFEHGAWYLGVLAVVLVLLGGVVFARRDVN</sequence>
<keyword evidence="1" id="KW-1133">Transmembrane helix</keyword>
<dbReference type="Proteomes" id="UP000318380">
    <property type="component" value="Unassembled WGS sequence"/>
</dbReference>
<dbReference type="PANTHER" id="PTHR37305">
    <property type="entry name" value="INTEGRAL MEMBRANE PROTEIN-RELATED"/>
    <property type="match status" value="1"/>
</dbReference>
<keyword evidence="3" id="KW-1185">Reference proteome</keyword>
<gene>
    <name evidence="2" type="ORF">FB561_2738</name>
</gene>
<dbReference type="EMBL" id="VIVK01000001">
    <property type="protein sequence ID" value="TWD81622.1"/>
    <property type="molecule type" value="Genomic_DNA"/>
</dbReference>
<dbReference type="PANTHER" id="PTHR37305:SF1">
    <property type="entry name" value="MEMBRANE PROTEIN"/>
    <property type="match status" value="1"/>
</dbReference>
<keyword evidence="1" id="KW-0472">Membrane</keyword>
<organism evidence="2 3">
    <name type="scientific">Kribbella amoyensis</name>
    <dbReference type="NCBI Taxonomy" id="996641"/>
    <lineage>
        <taxon>Bacteria</taxon>
        <taxon>Bacillati</taxon>
        <taxon>Actinomycetota</taxon>
        <taxon>Actinomycetes</taxon>
        <taxon>Propionibacteriales</taxon>
        <taxon>Kribbellaceae</taxon>
        <taxon>Kribbella</taxon>
    </lineage>
</organism>
<feature type="transmembrane region" description="Helical" evidence="1">
    <location>
        <begin position="12"/>
        <end position="35"/>
    </location>
</feature>
<dbReference type="Pfam" id="PF12679">
    <property type="entry name" value="ABC2_membrane_2"/>
    <property type="match status" value="1"/>
</dbReference>
<protein>
    <submittedName>
        <fullName evidence="2">ABC-2 type transport system permease protein</fullName>
    </submittedName>
</protein>
<name>A0A561BS67_9ACTN</name>
<dbReference type="GO" id="GO:0140359">
    <property type="term" value="F:ABC-type transporter activity"/>
    <property type="evidence" value="ECO:0007669"/>
    <property type="project" value="InterPro"/>
</dbReference>
<dbReference type="OrthoDB" id="3819831at2"/>
<feature type="transmembrane region" description="Helical" evidence="1">
    <location>
        <begin position="121"/>
        <end position="141"/>
    </location>
</feature>
<feature type="transmembrane region" description="Helical" evidence="1">
    <location>
        <begin position="162"/>
        <end position="188"/>
    </location>
</feature>
<evidence type="ECO:0000256" key="1">
    <source>
        <dbReference type="SAM" id="Phobius"/>
    </source>
</evidence>
<feature type="transmembrane region" description="Helical" evidence="1">
    <location>
        <begin position="237"/>
        <end position="255"/>
    </location>
</feature>
<feature type="transmembrane region" description="Helical" evidence="1">
    <location>
        <begin position="208"/>
        <end position="230"/>
    </location>
</feature>
<evidence type="ECO:0000313" key="2">
    <source>
        <dbReference type="EMBL" id="TWD81622.1"/>
    </source>
</evidence>
<feature type="transmembrane region" description="Helical" evidence="1">
    <location>
        <begin position="304"/>
        <end position="324"/>
    </location>
</feature>